<feature type="region of interest" description="Disordered" evidence="1">
    <location>
        <begin position="132"/>
        <end position="178"/>
    </location>
</feature>
<feature type="compositionally biased region" description="Polar residues" evidence="1">
    <location>
        <begin position="132"/>
        <end position="156"/>
    </location>
</feature>
<reference evidence="3" key="1">
    <citation type="submission" date="2018-05" db="EMBL/GenBank/DDBJ databases">
        <authorList>
            <person name="Lanie J.A."/>
            <person name="Ng W.-L."/>
            <person name="Kazmierczak K.M."/>
            <person name="Andrzejewski T.M."/>
            <person name="Davidsen T.M."/>
            <person name="Wayne K.J."/>
            <person name="Tettelin H."/>
            <person name="Glass J.I."/>
            <person name="Rusch D."/>
            <person name="Podicherti R."/>
            <person name="Tsui H.-C.T."/>
            <person name="Winkler M.E."/>
        </authorList>
    </citation>
    <scope>NUCLEOTIDE SEQUENCE</scope>
</reference>
<sequence length="178" mass="19067">MLALTRGTLIDGTGSPPIPNATVLVNDHGRIEAVGQREAVALPPDCRVVDITGLTLLPGLIDCHDHLTSFGYDLMGRWGRAEPRSARVLRVAKVMEETLLSGYTAIRDCGWLDVGYKQAVDQDLVSGPRLQIATSPLSPTQGTQDRSSGSGHHQPTSPDPNLPRGIADGPDEVRAMVR</sequence>
<dbReference type="PANTHER" id="PTHR43135:SF3">
    <property type="entry name" value="ALPHA-D-RIBOSE 1-METHYLPHOSPHONATE 5-TRIPHOSPHATE DIPHOSPHATASE"/>
    <property type="match status" value="1"/>
</dbReference>
<evidence type="ECO:0000256" key="1">
    <source>
        <dbReference type="SAM" id="MobiDB-lite"/>
    </source>
</evidence>
<dbReference type="InterPro" id="IPR006680">
    <property type="entry name" value="Amidohydro-rel"/>
</dbReference>
<dbReference type="SUPFAM" id="SSF51338">
    <property type="entry name" value="Composite domain of metallo-dependent hydrolases"/>
    <property type="match status" value="1"/>
</dbReference>
<name>A0A382W3F2_9ZZZZ</name>
<dbReference type="InterPro" id="IPR032466">
    <property type="entry name" value="Metal_Hydrolase"/>
</dbReference>
<dbReference type="GO" id="GO:0016810">
    <property type="term" value="F:hydrolase activity, acting on carbon-nitrogen (but not peptide) bonds"/>
    <property type="evidence" value="ECO:0007669"/>
    <property type="project" value="InterPro"/>
</dbReference>
<gene>
    <name evidence="3" type="ORF">METZ01_LOCUS405512</name>
</gene>
<proteinExistence type="predicted"/>
<dbReference type="InterPro" id="IPR051781">
    <property type="entry name" value="Metallo-dep_Hydrolase"/>
</dbReference>
<dbReference type="InterPro" id="IPR011059">
    <property type="entry name" value="Metal-dep_hydrolase_composite"/>
</dbReference>
<dbReference type="EMBL" id="UINC01156311">
    <property type="protein sequence ID" value="SVD52658.1"/>
    <property type="molecule type" value="Genomic_DNA"/>
</dbReference>
<accession>A0A382W3F2</accession>
<feature type="non-terminal residue" evidence="3">
    <location>
        <position position="178"/>
    </location>
</feature>
<dbReference type="Gene3D" id="3.20.20.140">
    <property type="entry name" value="Metal-dependent hydrolases"/>
    <property type="match status" value="1"/>
</dbReference>
<dbReference type="Gene3D" id="2.30.40.10">
    <property type="entry name" value="Urease, subunit C, domain 1"/>
    <property type="match status" value="1"/>
</dbReference>
<protein>
    <recommendedName>
        <fullName evidence="2">Amidohydrolase-related domain-containing protein</fullName>
    </recommendedName>
</protein>
<evidence type="ECO:0000259" key="2">
    <source>
        <dbReference type="Pfam" id="PF01979"/>
    </source>
</evidence>
<evidence type="ECO:0000313" key="3">
    <source>
        <dbReference type="EMBL" id="SVD52658.1"/>
    </source>
</evidence>
<dbReference type="AlphaFoldDB" id="A0A382W3F2"/>
<organism evidence="3">
    <name type="scientific">marine metagenome</name>
    <dbReference type="NCBI Taxonomy" id="408172"/>
    <lineage>
        <taxon>unclassified sequences</taxon>
        <taxon>metagenomes</taxon>
        <taxon>ecological metagenomes</taxon>
    </lineage>
</organism>
<dbReference type="Pfam" id="PF01979">
    <property type="entry name" value="Amidohydro_1"/>
    <property type="match status" value="1"/>
</dbReference>
<feature type="domain" description="Amidohydrolase-related" evidence="2">
    <location>
        <begin position="55"/>
        <end position="148"/>
    </location>
</feature>
<dbReference type="PANTHER" id="PTHR43135">
    <property type="entry name" value="ALPHA-D-RIBOSE 1-METHYLPHOSPHONATE 5-TRIPHOSPHATE DIPHOSPHATASE"/>
    <property type="match status" value="1"/>
</dbReference>
<dbReference type="SUPFAM" id="SSF51556">
    <property type="entry name" value="Metallo-dependent hydrolases"/>
    <property type="match status" value="1"/>
</dbReference>